<dbReference type="PRINTS" id="PR00598">
    <property type="entry name" value="HTHMARR"/>
</dbReference>
<proteinExistence type="predicted"/>
<evidence type="ECO:0000313" key="3">
    <source>
        <dbReference type="Proteomes" id="UP001501578"/>
    </source>
</evidence>
<dbReference type="Gene3D" id="1.10.10.10">
    <property type="entry name" value="Winged helix-like DNA-binding domain superfamily/Winged helix DNA-binding domain"/>
    <property type="match status" value="1"/>
</dbReference>
<dbReference type="InterPro" id="IPR036388">
    <property type="entry name" value="WH-like_DNA-bd_sf"/>
</dbReference>
<dbReference type="CDD" id="cd00090">
    <property type="entry name" value="HTH_ARSR"/>
    <property type="match status" value="1"/>
</dbReference>
<dbReference type="SUPFAM" id="SSF46785">
    <property type="entry name" value="Winged helix' DNA-binding domain"/>
    <property type="match status" value="1"/>
</dbReference>
<sequence length="153" mass="16875">MDADEAMRVNRALNKMSKLYREAKARKLAALGLHPGQDVLLWLLAQQPEGMTVSELAARVGIEPPTATRSLARLESGGWFRREPVPTDRRQVRVVITEAGHALLPAIERAWIELAEETMGEAGEDELEIALSTLETANDRLRLIVGEGPLADE</sequence>
<protein>
    <submittedName>
        <fullName evidence="2">MarR family winged helix-turn-helix transcriptional regulator</fullName>
    </submittedName>
</protein>
<dbReference type="InterPro" id="IPR000835">
    <property type="entry name" value="HTH_MarR-typ"/>
</dbReference>
<dbReference type="RefSeq" id="WP_343954230.1">
    <property type="nucleotide sequence ID" value="NZ_BAAAHQ010000043.1"/>
</dbReference>
<dbReference type="PANTHER" id="PTHR33164">
    <property type="entry name" value="TRANSCRIPTIONAL REGULATOR, MARR FAMILY"/>
    <property type="match status" value="1"/>
</dbReference>
<feature type="domain" description="HTH marR-type" evidence="1">
    <location>
        <begin position="1"/>
        <end position="139"/>
    </location>
</feature>
<dbReference type="Pfam" id="PF01047">
    <property type="entry name" value="MarR"/>
    <property type="match status" value="1"/>
</dbReference>
<accession>A0ABN1QXW9</accession>
<dbReference type="SMART" id="SM00347">
    <property type="entry name" value="HTH_MARR"/>
    <property type="match status" value="1"/>
</dbReference>
<dbReference type="Proteomes" id="UP001501578">
    <property type="component" value="Unassembled WGS sequence"/>
</dbReference>
<evidence type="ECO:0000259" key="1">
    <source>
        <dbReference type="PROSITE" id="PS50995"/>
    </source>
</evidence>
<dbReference type="InterPro" id="IPR036390">
    <property type="entry name" value="WH_DNA-bd_sf"/>
</dbReference>
<dbReference type="PANTHER" id="PTHR33164:SF43">
    <property type="entry name" value="HTH-TYPE TRANSCRIPTIONAL REPRESSOR YETL"/>
    <property type="match status" value="1"/>
</dbReference>
<gene>
    <name evidence="2" type="ORF">GCM10009560_66940</name>
</gene>
<evidence type="ECO:0000313" key="2">
    <source>
        <dbReference type="EMBL" id="GAA0949051.1"/>
    </source>
</evidence>
<name>A0ABN1QXW9_9ACTN</name>
<keyword evidence="3" id="KW-1185">Reference proteome</keyword>
<dbReference type="InterPro" id="IPR011991">
    <property type="entry name" value="ArsR-like_HTH"/>
</dbReference>
<organism evidence="2 3">
    <name type="scientific">Nonomuraea longicatena</name>
    <dbReference type="NCBI Taxonomy" id="83682"/>
    <lineage>
        <taxon>Bacteria</taxon>
        <taxon>Bacillati</taxon>
        <taxon>Actinomycetota</taxon>
        <taxon>Actinomycetes</taxon>
        <taxon>Streptosporangiales</taxon>
        <taxon>Streptosporangiaceae</taxon>
        <taxon>Nonomuraea</taxon>
    </lineage>
</organism>
<dbReference type="EMBL" id="BAAAHQ010000043">
    <property type="protein sequence ID" value="GAA0949051.1"/>
    <property type="molecule type" value="Genomic_DNA"/>
</dbReference>
<comment type="caution">
    <text evidence="2">The sequence shown here is derived from an EMBL/GenBank/DDBJ whole genome shotgun (WGS) entry which is preliminary data.</text>
</comment>
<reference evidence="2 3" key="1">
    <citation type="journal article" date="2019" name="Int. J. Syst. Evol. Microbiol.">
        <title>The Global Catalogue of Microorganisms (GCM) 10K type strain sequencing project: providing services to taxonomists for standard genome sequencing and annotation.</title>
        <authorList>
            <consortium name="The Broad Institute Genomics Platform"/>
            <consortium name="The Broad Institute Genome Sequencing Center for Infectious Disease"/>
            <person name="Wu L."/>
            <person name="Ma J."/>
        </authorList>
    </citation>
    <scope>NUCLEOTIDE SEQUENCE [LARGE SCALE GENOMIC DNA]</scope>
    <source>
        <strain evidence="2 3">JCM 11136</strain>
    </source>
</reference>
<dbReference type="PROSITE" id="PS50995">
    <property type="entry name" value="HTH_MARR_2"/>
    <property type="match status" value="1"/>
</dbReference>
<dbReference type="InterPro" id="IPR039422">
    <property type="entry name" value="MarR/SlyA-like"/>
</dbReference>